<evidence type="ECO:0000313" key="1">
    <source>
        <dbReference type="EMBL" id="DAE16824.1"/>
    </source>
</evidence>
<dbReference type="EMBL" id="BK015631">
    <property type="protein sequence ID" value="DAE16824.1"/>
    <property type="molecule type" value="Genomic_DNA"/>
</dbReference>
<organism evidence="1">
    <name type="scientific">Siphoviridae sp. ctVii20</name>
    <dbReference type="NCBI Taxonomy" id="2825533"/>
    <lineage>
        <taxon>Viruses</taxon>
        <taxon>Duplodnaviria</taxon>
        <taxon>Heunggongvirae</taxon>
        <taxon>Uroviricota</taxon>
        <taxon>Caudoviricetes</taxon>
    </lineage>
</organism>
<name>A0A8S5QCL8_9CAUD</name>
<proteinExistence type="predicted"/>
<accession>A0A8S5QCL8</accession>
<protein>
    <submittedName>
        <fullName evidence="1">Uncharacterized protein</fullName>
    </submittedName>
</protein>
<reference evidence="1" key="1">
    <citation type="journal article" date="2021" name="Proc. Natl. Acad. Sci. U.S.A.">
        <title>A Catalog of Tens of Thousands of Viruses from Human Metagenomes Reveals Hidden Associations with Chronic Diseases.</title>
        <authorList>
            <person name="Tisza M.J."/>
            <person name="Buck C.B."/>
        </authorList>
    </citation>
    <scope>NUCLEOTIDE SEQUENCE</scope>
    <source>
        <strain evidence="1">CtVii20</strain>
    </source>
</reference>
<sequence>MNVLVKYFNKRNGTIEAMNDYGSMKTILQNTDRLIREAYENMESVGSPKVTGLPGAHDPKAGEARLVSGLDDISILRDRYAQAKAYMEWFQPAWDALDEDEQYVLRTFYLDSVSRCDAIEAICDHFHVERSTAYNKKNKALSRLSVLLFGK</sequence>